<reference evidence="2" key="1">
    <citation type="submission" date="2022-11" db="UniProtKB">
        <authorList>
            <consortium name="WormBaseParasite"/>
        </authorList>
    </citation>
    <scope>IDENTIFICATION</scope>
</reference>
<name>A0A915J7H5_ROMCU</name>
<evidence type="ECO:0000313" key="2">
    <source>
        <dbReference type="WBParaSite" id="nRc.2.0.1.t21698-RA"/>
    </source>
</evidence>
<accession>A0A915J7H5</accession>
<evidence type="ECO:0000313" key="1">
    <source>
        <dbReference type="Proteomes" id="UP000887565"/>
    </source>
</evidence>
<proteinExistence type="predicted"/>
<sequence length="105" mass="12484">MDKRCLTIFFHFGENSKGQKSYDEDRRQVKQTEQSLLYTNLKDFGRVEVIYETFPGWMVDTSKIRDFSNLPEKAQNYVKFIENFVKVPIRWVGIGQDRKALISRL</sequence>
<dbReference type="InterPro" id="IPR001114">
    <property type="entry name" value="Adenylosuccinate_synthetase"/>
</dbReference>
<dbReference type="Proteomes" id="UP000887565">
    <property type="component" value="Unplaced"/>
</dbReference>
<keyword evidence="1" id="KW-1185">Reference proteome</keyword>
<dbReference type="GO" id="GO:0005737">
    <property type="term" value="C:cytoplasm"/>
    <property type="evidence" value="ECO:0007669"/>
    <property type="project" value="TreeGrafter"/>
</dbReference>
<protein>
    <submittedName>
        <fullName evidence="2">Adenylosuccinate synthetase</fullName>
    </submittedName>
</protein>
<dbReference type="GO" id="GO:0046040">
    <property type="term" value="P:IMP metabolic process"/>
    <property type="evidence" value="ECO:0007669"/>
    <property type="project" value="TreeGrafter"/>
</dbReference>
<dbReference type="SUPFAM" id="SSF52540">
    <property type="entry name" value="P-loop containing nucleoside triphosphate hydrolases"/>
    <property type="match status" value="1"/>
</dbReference>
<dbReference type="PANTHER" id="PTHR11846">
    <property type="entry name" value="ADENYLOSUCCINATE SYNTHETASE"/>
    <property type="match status" value="1"/>
</dbReference>
<dbReference type="WBParaSite" id="nRc.2.0.1.t21698-RA">
    <property type="protein sequence ID" value="nRc.2.0.1.t21698-RA"/>
    <property type="gene ID" value="nRc.2.0.1.g21698"/>
</dbReference>
<organism evidence="1 2">
    <name type="scientific">Romanomermis culicivorax</name>
    <name type="common">Nematode worm</name>
    <dbReference type="NCBI Taxonomy" id="13658"/>
    <lineage>
        <taxon>Eukaryota</taxon>
        <taxon>Metazoa</taxon>
        <taxon>Ecdysozoa</taxon>
        <taxon>Nematoda</taxon>
        <taxon>Enoplea</taxon>
        <taxon>Dorylaimia</taxon>
        <taxon>Mermithida</taxon>
        <taxon>Mermithoidea</taxon>
        <taxon>Mermithidae</taxon>
        <taxon>Romanomermis</taxon>
    </lineage>
</organism>
<dbReference type="PANTHER" id="PTHR11846:SF0">
    <property type="entry name" value="ADENYLOSUCCINATE SYNTHETASE"/>
    <property type="match status" value="1"/>
</dbReference>
<dbReference type="AlphaFoldDB" id="A0A915J7H5"/>
<dbReference type="GO" id="GO:0004019">
    <property type="term" value="F:adenylosuccinate synthase activity"/>
    <property type="evidence" value="ECO:0007669"/>
    <property type="project" value="InterPro"/>
</dbReference>
<dbReference type="Gene3D" id="3.90.170.10">
    <property type="entry name" value="Adenylosuccinate Synthetase, subunit A, domain 3"/>
    <property type="match status" value="1"/>
</dbReference>
<dbReference type="GO" id="GO:0000166">
    <property type="term" value="F:nucleotide binding"/>
    <property type="evidence" value="ECO:0007669"/>
    <property type="project" value="InterPro"/>
</dbReference>
<dbReference type="InterPro" id="IPR027417">
    <property type="entry name" value="P-loop_NTPase"/>
</dbReference>
<dbReference type="Pfam" id="PF00709">
    <property type="entry name" value="Adenylsucc_synt"/>
    <property type="match status" value="1"/>
</dbReference>
<dbReference type="GO" id="GO:0044208">
    <property type="term" value="P:'de novo' AMP biosynthetic process"/>
    <property type="evidence" value="ECO:0007669"/>
    <property type="project" value="TreeGrafter"/>
</dbReference>
<dbReference type="InterPro" id="IPR042111">
    <property type="entry name" value="Adenylosuccinate_synth_dom3"/>
</dbReference>